<reference evidence="2 3" key="1">
    <citation type="submission" date="2019-06" db="EMBL/GenBank/DDBJ databases">
        <title>Whole genome shotgun sequence of Pseudonocardia hydrocarbonoxydans NBRC 14498.</title>
        <authorList>
            <person name="Hosoyama A."/>
            <person name="Uohara A."/>
            <person name="Ohji S."/>
            <person name="Ichikawa N."/>
        </authorList>
    </citation>
    <scope>NUCLEOTIDE SEQUENCE [LARGE SCALE GENOMIC DNA]</scope>
    <source>
        <strain evidence="2 3">NBRC 14498</strain>
    </source>
</reference>
<proteinExistence type="predicted"/>
<dbReference type="OrthoDB" id="4774211at2"/>
<sequence>MIVDCDSCEVRGDACGDCVIGVLLGVPTVPRRGGDDAAGADGGPPGASTVQLDAPERRALDVLADQGLVPRLRLVAAPHRWTTGPGHGGGAGRDVG</sequence>
<keyword evidence="3" id="KW-1185">Reference proteome</keyword>
<organism evidence="2 3">
    <name type="scientific">Pseudonocardia hydrocarbonoxydans</name>
    <dbReference type="NCBI Taxonomy" id="76726"/>
    <lineage>
        <taxon>Bacteria</taxon>
        <taxon>Bacillati</taxon>
        <taxon>Actinomycetota</taxon>
        <taxon>Actinomycetes</taxon>
        <taxon>Pseudonocardiales</taxon>
        <taxon>Pseudonocardiaceae</taxon>
        <taxon>Pseudonocardia</taxon>
    </lineage>
</organism>
<gene>
    <name evidence="2" type="ORF">PHY01_08920</name>
</gene>
<feature type="region of interest" description="Disordered" evidence="1">
    <location>
        <begin position="31"/>
        <end position="51"/>
    </location>
</feature>
<evidence type="ECO:0000313" key="3">
    <source>
        <dbReference type="Proteomes" id="UP000320338"/>
    </source>
</evidence>
<dbReference type="AlphaFoldDB" id="A0A4Y3WL29"/>
<comment type="caution">
    <text evidence="2">The sequence shown here is derived from an EMBL/GenBank/DDBJ whole genome shotgun (WGS) entry which is preliminary data.</text>
</comment>
<dbReference type="Proteomes" id="UP000320338">
    <property type="component" value="Unassembled WGS sequence"/>
</dbReference>
<evidence type="ECO:0000313" key="2">
    <source>
        <dbReference type="EMBL" id="GEC18609.1"/>
    </source>
</evidence>
<protein>
    <submittedName>
        <fullName evidence="2">Uncharacterized protein</fullName>
    </submittedName>
</protein>
<dbReference type="RefSeq" id="WP_141277221.1">
    <property type="nucleotide sequence ID" value="NZ_BAAARZ010000021.1"/>
</dbReference>
<dbReference type="EMBL" id="BJNG01000006">
    <property type="protein sequence ID" value="GEC18609.1"/>
    <property type="molecule type" value="Genomic_DNA"/>
</dbReference>
<evidence type="ECO:0000256" key="1">
    <source>
        <dbReference type="SAM" id="MobiDB-lite"/>
    </source>
</evidence>
<accession>A0A4Y3WL29</accession>
<name>A0A4Y3WL29_9PSEU</name>